<feature type="region of interest" description="Disordered" evidence="1">
    <location>
        <begin position="23"/>
        <end position="121"/>
    </location>
</feature>
<dbReference type="EMBL" id="JBJQOH010000001">
    <property type="protein sequence ID" value="KAL3700884.1"/>
    <property type="molecule type" value="Genomic_DNA"/>
</dbReference>
<feature type="compositionally biased region" description="Gly residues" evidence="1">
    <location>
        <begin position="91"/>
        <end position="108"/>
    </location>
</feature>
<proteinExistence type="predicted"/>
<reference evidence="2 3" key="1">
    <citation type="submission" date="2024-09" db="EMBL/GenBank/DDBJ databases">
        <title>Chromosome-scale assembly of Riccia sorocarpa.</title>
        <authorList>
            <person name="Paukszto L."/>
        </authorList>
    </citation>
    <scope>NUCLEOTIDE SEQUENCE [LARGE SCALE GENOMIC DNA]</scope>
    <source>
        <strain evidence="2">LP-2024</strain>
        <tissue evidence="2">Aerial parts of the thallus</tissue>
    </source>
</reference>
<gene>
    <name evidence="2" type="ORF">R1sor_018906</name>
</gene>
<organism evidence="2 3">
    <name type="scientific">Riccia sorocarpa</name>
    <dbReference type="NCBI Taxonomy" id="122646"/>
    <lineage>
        <taxon>Eukaryota</taxon>
        <taxon>Viridiplantae</taxon>
        <taxon>Streptophyta</taxon>
        <taxon>Embryophyta</taxon>
        <taxon>Marchantiophyta</taxon>
        <taxon>Marchantiopsida</taxon>
        <taxon>Marchantiidae</taxon>
        <taxon>Marchantiales</taxon>
        <taxon>Ricciaceae</taxon>
        <taxon>Riccia</taxon>
    </lineage>
</organism>
<feature type="compositionally biased region" description="Gly residues" evidence="1">
    <location>
        <begin position="32"/>
        <end position="84"/>
    </location>
</feature>
<evidence type="ECO:0000313" key="3">
    <source>
        <dbReference type="Proteomes" id="UP001633002"/>
    </source>
</evidence>
<comment type="caution">
    <text evidence="2">The sequence shown here is derived from an EMBL/GenBank/DDBJ whole genome shotgun (WGS) entry which is preliminary data.</text>
</comment>
<protein>
    <recommendedName>
        <fullName evidence="4">Glycine-rich protein</fullName>
    </recommendedName>
</protein>
<dbReference type="AlphaFoldDB" id="A0ABD3ICR4"/>
<keyword evidence="3" id="KW-1185">Reference proteome</keyword>
<dbReference type="Proteomes" id="UP001633002">
    <property type="component" value="Unassembled WGS sequence"/>
</dbReference>
<sequence length="155" mass="14782">MLVPVDRKEYLMLFIDGQDEQIPLTHGRKGGRGCGDGEGGLGGGEVDGGGFGGGGGLSGGGDGGGGEGGGGLGDGGEGGGGLGSGEDDGGGGEGDGGLGGGELGGGGGEARHSRGVHPHKPGCGTGHEILFSLTASYARFTILPISKVKRVHQLM</sequence>
<name>A0ABD3ICR4_9MARC</name>
<evidence type="ECO:0000256" key="1">
    <source>
        <dbReference type="SAM" id="MobiDB-lite"/>
    </source>
</evidence>
<evidence type="ECO:0000313" key="2">
    <source>
        <dbReference type="EMBL" id="KAL3700884.1"/>
    </source>
</evidence>
<evidence type="ECO:0008006" key="4">
    <source>
        <dbReference type="Google" id="ProtNLM"/>
    </source>
</evidence>
<accession>A0ABD3ICR4</accession>